<proteinExistence type="predicted"/>
<comment type="caution">
    <text evidence="2">The sequence shown here is derived from an EMBL/GenBank/DDBJ whole genome shotgun (WGS) entry which is preliminary data.</text>
</comment>
<dbReference type="EMBL" id="CAJOBI010363168">
    <property type="protein sequence ID" value="CAF5227121.1"/>
    <property type="molecule type" value="Genomic_DNA"/>
</dbReference>
<evidence type="ECO:0000313" key="3">
    <source>
        <dbReference type="Proteomes" id="UP000676336"/>
    </source>
</evidence>
<sequence length="94" mass="11368">MIEFKKLMEKRESELQDRISALTNERNSYQTVTVTTTERIKEIEHAKQSVEDRYKELENEKLMINSQLQNEKSDFAKRLNEAETERRDLFDKNR</sequence>
<feature type="region of interest" description="Disordered" evidence="1">
    <location>
        <begin position="73"/>
        <end position="94"/>
    </location>
</feature>
<evidence type="ECO:0000313" key="2">
    <source>
        <dbReference type="EMBL" id="CAF5227121.1"/>
    </source>
</evidence>
<protein>
    <submittedName>
        <fullName evidence="2">Uncharacterized protein</fullName>
    </submittedName>
</protein>
<gene>
    <name evidence="2" type="ORF">SMN809_LOCUS85111</name>
</gene>
<organism evidence="2 3">
    <name type="scientific">Rotaria magnacalcarata</name>
    <dbReference type="NCBI Taxonomy" id="392030"/>
    <lineage>
        <taxon>Eukaryota</taxon>
        <taxon>Metazoa</taxon>
        <taxon>Spiralia</taxon>
        <taxon>Gnathifera</taxon>
        <taxon>Rotifera</taxon>
        <taxon>Eurotatoria</taxon>
        <taxon>Bdelloidea</taxon>
        <taxon>Philodinida</taxon>
        <taxon>Philodinidae</taxon>
        <taxon>Rotaria</taxon>
    </lineage>
</organism>
<accession>A0A8S3K568</accession>
<evidence type="ECO:0000256" key="1">
    <source>
        <dbReference type="SAM" id="MobiDB-lite"/>
    </source>
</evidence>
<dbReference type="AlphaFoldDB" id="A0A8S3K568"/>
<name>A0A8S3K568_9BILA</name>
<dbReference type="Proteomes" id="UP000676336">
    <property type="component" value="Unassembled WGS sequence"/>
</dbReference>
<reference evidence="2" key="1">
    <citation type="submission" date="2021-02" db="EMBL/GenBank/DDBJ databases">
        <authorList>
            <person name="Nowell W R."/>
        </authorList>
    </citation>
    <scope>NUCLEOTIDE SEQUENCE</scope>
</reference>
<feature type="non-terminal residue" evidence="2">
    <location>
        <position position="1"/>
    </location>
</feature>